<dbReference type="Pfam" id="PF01380">
    <property type="entry name" value="SIS"/>
    <property type="match status" value="1"/>
</dbReference>
<feature type="site" description="Catalytically relevant" evidence="6">
    <location>
        <position position="54"/>
    </location>
</feature>
<dbReference type="NCBIfam" id="TIGR00393">
    <property type="entry name" value="kpsF"/>
    <property type="match status" value="1"/>
</dbReference>
<dbReference type="CDD" id="cd05014">
    <property type="entry name" value="SIS_Kpsf"/>
    <property type="match status" value="1"/>
</dbReference>
<dbReference type="CDD" id="cd04604">
    <property type="entry name" value="CBS_pair_SIS_assoc"/>
    <property type="match status" value="1"/>
</dbReference>
<name>A0A7S9LV73_9RHOB</name>
<proteinExistence type="inferred from homology"/>
<dbReference type="GO" id="GO:0005975">
    <property type="term" value="P:carbohydrate metabolic process"/>
    <property type="evidence" value="ECO:0007669"/>
    <property type="project" value="InterPro"/>
</dbReference>
<dbReference type="FunFam" id="3.40.50.10490:FF:000011">
    <property type="entry name" value="Arabinose 5-phosphate isomerase"/>
    <property type="match status" value="1"/>
</dbReference>
<evidence type="ECO:0000256" key="7">
    <source>
        <dbReference type="PROSITE-ProRule" id="PRU00703"/>
    </source>
</evidence>
<feature type="binding site" evidence="5">
    <location>
        <position position="77"/>
    </location>
    <ligand>
        <name>Zn(2+)</name>
        <dbReference type="ChEBI" id="CHEBI:29105"/>
    </ligand>
</feature>
<evidence type="ECO:0000256" key="4">
    <source>
        <dbReference type="PIRNR" id="PIRNR004692"/>
    </source>
</evidence>
<evidence type="ECO:0000256" key="5">
    <source>
        <dbReference type="PIRSR" id="PIRSR004692-2"/>
    </source>
</evidence>
<dbReference type="InterPro" id="IPR035474">
    <property type="entry name" value="SIS_Kpsf"/>
</dbReference>
<feature type="domain" description="SIS" evidence="9">
    <location>
        <begin position="37"/>
        <end position="179"/>
    </location>
</feature>
<dbReference type="Pfam" id="PF00571">
    <property type="entry name" value="CBS"/>
    <property type="match status" value="2"/>
</dbReference>
<keyword evidence="2" id="KW-0677">Repeat</keyword>
<feature type="domain" description="CBS" evidence="8">
    <location>
        <begin position="204"/>
        <end position="267"/>
    </location>
</feature>
<keyword evidence="11" id="KW-1185">Reference proteome</keyword>
<evidence type="ECO:0000256" key="3">
    <source>
        <dbReference type="ARBA" id="ARBA00023122"/>
    </source>
</evidence>
<reference evidence="10 11" key="1">
    <citation type="submission" date="2020-11" db="EMBL/GenBank/DDBJ databases">
        <title>Description of Pontivivens ytuae sp. nov. isolated from deep sea sediment of Mariana Trench.</title>
        <authorList>
            <person name="Wang Z."/>
            <person name="Sun Q.-L."/>
            <person name="Xu X.-D."/>
            <person name="Tang Y.-Z."/>
            <person name="Zhang J."/>
        </authorList>
    </citation>
    <scope>NUCLEOTIDE SEQUENCE [LARGE SCALE GENOMIC DNA]</scope>
    <source>
        <strain evidence="10 11">MT2928</strain>
    </source>
</reference>
<feature type="domain" description="CBS" evidence="8">
    <location>
        <begin position="268"/>
        <end position="319"/>
    </location>
</feature>
<dbReference type="GO" id="GO:0097367">
    <property type="term" value="F:carbohydrate derivative binding"/>
    <property type="evidence" value="ECO:0007669"/>
    <property type="project" value="InterPro"/>
</dbReference>
<dbReference type="PANTHER" id="PTHR42745">
    <property type="match status" value="1"/>
</dbReference>
<dbReference type="InterPro" id="IPR001347">
    <property type="entry name" value="SIS_dom"/>
</dbReference>
<evidence type="ECO:0000313" key="11">
    <source>
        <dbReference type="Proteomes" id="UP000594800"/>
    </source>
</evidence>
<dbReference type="SUPFAM" id="SSF53697">
    <property type="entry name" value="SIS domain"/>
    <property type="match status" value="1"/>
</dbReference>
<dbReference type="EMBL" id="CP064942">
    <property type="protein sequence ID" value="QPH55859.1"/>
    <property type="molecule type" value="Genomic_DNA"/>
</dbReference>
<evidence type="ECO:0000256" key="6">
    <source>
        <dbReference type="PIRSR" id="PIRSR004692-3"/>
    </source>
</evidence>
<keyword evidence="5" id="KW-0862">Zinc</keyword>
<dbReference type="Gene3D" id="3.10.580.10">
    <property type="entry name" value="CBS-domain"/>
    <property type="match status" value="1"/>
</dbReference>
<dbReference type="InterPro" id="IPR004800">
    <property type="entry name" value="KdsD/KpsF-type"/>
</dbReference>
<dbReference type="Proteomes" id="UP000594800">
    <property type="component" value="Chromosome"/>
</dbReference>
<comment type="similarity">
    <text evidence="1 4">Belongs to the SIS family. GutQ/KpsF subfamily.</text>
</comment>
<dbReference type="InterPro" id="IPR046348">
    <property type="entry name" value="SIS_dom_sf"/>
</dbReference>
<protein>
    <submittedName>
        <fullName evidence="10">KpsF/GutQ family sugar-phosphate isomerase</fullName>
    </submittedName>
</protein>
<sequence>MSEDERLLEAGRTVLRIEGDALTGFADSLGSSFAAAVRTLLATQGRIVISGMGKSGHIARKMAATFASTGAPAQFVHPGEASHGDLGMVTAQDSLIVLSNSGETPELADIVAHAKRFSIPLIGVASRANSTLLRQSDVALKLPEAPEACPNGLAPTTSTTLTLALGDALAVALMKERDFSPENFRTFHPGGKLGARLTRVGDLMHSGEEMPLVASDIRMDDALLVMTQKGFGTAGVTNGDGRLIGVITDGDLRRNMEGLLTRTAGDVMTSDPKTIGPDELAEAALSTMSGRITTLFVTAPDGTPQGIVHVHDLLRAGIA</sequence>
<dbReference type="PANTHER" id="PTHR42745:SF1">
    <property type="entry name" value="ARABINOSE 5-PHOSPHATE ISOMERASE KDSD"/>
    <property type="match status" value="1"/>
</dbReference>
<keyword evidence="10" id="KW-0413">Isomerase</keyword>
<feature type="site" description="Catalytically relevant" evidence="6">
    <location>
        <position position="147"/>
    </location>
</feature>
<gene>
    <name evidence="10" type="ORF">I0K15_09105</name>
</gene>
<dbReference type="KEGG" id="poz:I0K15_09105"/>
<keyword evidence="3 7" id="KW-0129">CBS domain</keyword>
<keyword evidence="5" id="KW-0479">Metal-binding</keyword>
<dbReference type="RefSeq" id="WP_196105121.1">
    <property type="nucleotide sequence ID" value="NZ_CP064942.1"/>
</dbReference>
<feature type="site" description="Catalytically relevant" evidence="6">
    <location>
        <position position="188"/>
    </location>
</feature>
<evidence type="ECO:0000256" key="2">
    <source>
        <dbReference type="ARBA" id="ARBA00022737"/>
    </source>
</evidence>
<organism evidence="10 11">
    <name type="scientific">Pontivivens ytuae</name>
    <dbReference type="NCBI Taxonomy" id="2789856"/>
    <lineage>
        <taxon>Bacteria</taxon>
        <taxon>Pseudomonadati</taxon>
        <taxon>Pseudomonadota</taxon>
        <taxon>Alphaproteobacteria</taxon>
        <taxon>Rhodobacterales</taxon>
        <taxon>Paracoccaceae</taxon>
        <taxon>Pontivivens</taxon>
    </lineage>
</organism>
<dbReference type="SMART" id="SM00116">
    <property type="entry name" value="CBS"/>
    <property type="match status" value="2"/>
</dbReference>
<feature type="site" description="Catalytically relevant" evidence="6">
    <location>
        <position position="106"/>
    </location>
</feature>
<dbReference type="GO" id="GO:0019146">
    <property type="term" value="F:arabinose-5-phosphate isomerase activity"/>
    <property type="evidence" value="ECO:0007669"/>
    <property type="project" value="UniProtKB-ARBA"/>
</dbReference>
<evidence type="ECO:0000256" key="1">
    <source>
        <dbReference type="ARBA" id="ARBA00008165"/>
    </source>
</evidence>
<dbReference type="PROSITE" id="PS51371">
    <property type="entry name" value="CBS"/>
    <property type="match status" value="2"/>
</dbReference>
<dbReference type="InterPro" id="IPR046342">
    <property type="entry name" value="CBS_dom_sf"/>
</dbReference>
<dbReference type="InterPro" id="IPR000644">
    <property type="entry name" value="CBS_dom"/>
</dbReference>
<dbReference type="Gene3D" id="3.40.50.10490">
    <property type="entry name" value="Glucose-6-phosphate isomerase like protein, domain 1"/>
    <property type="match status" value="1"/>
</dbReference>
<dbReference type="InterPro" id="IPR050986">
    <property type="entry name" value="GutQ/KpsF_isomerases"/>
</dbReference>
<accession>A0A7S9LV73</accession>
<dbReference type="PROSITE" id="PS51464">
    <property type="entry name" value="SIS"/>
    <property type="match status" value="1"/>
</dbReference>
<dbReference type="GO" id="GO:0046872">
    <property type="term" value="F:metal ion binding"/>
    <property type="evidence" value="ECO:0007669"/>
    <property type="project" value="UniProtKB-KW"/>
</dbReference>
<evidence type="ECO:0000259" key="8">
    <source>
        <dbReference type="PROSITE" id="PS51371"/>
    </source>
</evidence>
<dbReference type="GO" id="GO:1901135">
    <property type="term" value="P:carbohydrate derivative metabolic process"/>
    <property type="evidence" value="ECO:0007669"/>
    <property type="project" value="InterPro"/>
</dbReference>
<dbReference type="AlphaFoldDB" id="A0A7S9LV73"/>
<dbReference type="PIRSF" id="PIRSF004692">
    <property type="entry name" value="KdsD_KpsF"/>
    <property type="match status" value="1"/>
</dbReference>
<evidence type="ECO:0000259" key="9">
    <source>
        <dbReference type="PROSITE" id="PS51464"/>
    </source>
</evidence>
<evidence type="ECO:0000313" key="10">
    <source>
        <dbReference type="EMBL" id="QPH55859.1"/>
    </source>
</evidence>